<reference evidence="5 6" key="1">
    <citation type="submission" date="2020-08" db="EMBL/GenBank/DDBJ databases">
        <title>Sequencing the genomes of 1000 actinobacteria strains.</title>
        <authorList>
            <person name="Klenk H.-P."/>
        </authorList>
    </citation>
    <scope>NUCLEOTIDE SEQUENCE [LARGE SCALE GENOMIC DNA]</scope>
    <source>
        <strain evidence="5 6">DSM 102030</strain>
    </source>
</reference>
<proteinExistence type="predicted"/>
<accession>A0A7W7RGS2</accession>
<dbReference type="EMBL" id="JACHJT010000001">
    <property type="protein sequence ID" value="MBB4931689.1"/>
    <property type="molecule type" value="Genomic_DNA"/>
</dbReference>
<evidence type="ECO:0000259" key="2">
    <source>
        <dbReference type="Pfam" id="PF25861"/>
    </source>
</evidence>
<evidence type="ECO:0000259" key="4">
    <source>
        <dbReference type="Pfam" id="PF25863"/>
    </source>
</evidence>
<evidence type="ECO:0000256" key="1">
    <source>
        <dbReference type="SAM" id="MobiDB-lite"/>
    </source>
</evidence>
<dbReference type="InterPro" id="IPR017850">
    <property type="entry name" value="Alkaline_phosphatase_core_sf"/>
</dbReference>
<evidence type="ECO:0008006" key="7">
    <source>
        <dbReference type="Google" id="ProtNLM"/>
    </source>
</evidence>
<dbReference type="InterPro" id="IPR058881">
    <property type="entry name" value="PglZ_2nd"/>
</dbReference>
<name>A0A7W7RGS2_9ACTN</name>
<dbReference type="InterPro" id="IPR058880">
    <property type="entry name" value="PglZ_N"/>
</dbReference>
<dbReference type="Proteomes" id="UP000523007">
    <property type="component" value="Unassembled WGS sequence"/>
</dbReference>
<feature type="domain" description="Alkaline phosphatase-like protein PglZ second" evidence="2">
    <location>
        <begin position="191"/>
        <end position="337"/>
    </location>
</feature>
<feature type="domain" description="Alkaline phosphatase-like protein PglZ N-terminal" evidence="3">
    <location>
        <begin position="38"/>
        <end position="121"/>
    </location>
</feature>
<dbReference type="SUPFAM" id="SSF53649">
    <property type="entry name" value="Alkaline phosphatase-like"/>
    <property type="match status" value="1"/>
</dbReference>
<organism evidence="5 6">
    <name type="scientific">Lipingzhangella halophila</name>
    <dbReference type="NCBI Taxonomy" id="1783352"/>
    <lineage>
        <taxon>Bacteria</taxon>
        <taxon>Bacillati</taxon>
        <taxon>Actinomycetota</taxon>
        <taxon>Actinomycetes</taxon>
        <taxon>Streptosporangiales</taxon>
        <taxon>Nocardiopsidaceae</taxon>
        <taxon>Lipingzhangella</taxon>
    </lineage>
</organism>
<evidence type="ECO:0000313" key="6">
    <source>
        <dbReference type="Proteomes" id="UP000523007"/>
    </source>
</evidence>
<dbReference type="Pfam" id="PF25861">
    <property type="entry name" value="PglZ_2nd"/>
    <property type="match status" value="1"/>
</dbReference>
<dbReference type="NCBIfam" id="NF033446">
    <property type="entry name" value="BREX_PglZ_2"/>
    <property type="match status" value="1"/>
</dbReference>
<evidence type="ECO:0000313" key="5">
    <source>
        <dbReference type="EMBL" id="MBB4931689.1"/>
    </source>
</evidence>
<feature type="region of interest" description="Disordered" evidence="1">
    <location>
        <begin position="777"/>
        <end position="805"/>
    </location>
</feature>
<feature type="domain" description="Alkaline phosphatase-like protein PglZ C-terminal" evidence="4">
    <location>
        <begin position="820"/>
        <end position="921"/>
    </location>
</feature>
<dbReference type="Pfam" id="PF25863">
    <property type="entry name" value="PglZ_C"/>
    <property type="match status" value="1"/>
</dbReference>
<dbReference type="InterPro" id="IPR058882">
    <property type="entry name" value="PglZ_C"/>
</dbReference>
<protein>
    <recommendedName>
        <fullName evidence="7">PglZ domain-containing protein</fullName>
    </recommendedName>
</protein>
<dbReference type="Pfam" id="PF08665">
    <property type="entry name" value="PglZ"/>
    <property type="match status" value="1"/>
</dbReference>
<dbReference type="InterPro" id="IPR047992">
    <property type="entry name" value="BREX_PglZ"/>
</dbReference>
<keyword evidence="6" id="KW-1185">Reference proteome</keyword>
<comment type="caution">
    <text evidence="5">The sequence shown here is derived from an EMBL/GenBank/DDBJ whole genome shotgun (WGS) entry which is preliminary data.</text>
</comment>
<evidence type="ECO:0000259" key="3">
    <source>
        <dbReference type="Pfam" id="PF25862"/>
    </source>
</evidence>
<dbReference type="Pfam" id="PF25862">
    <property type="entry name" value="PglZ_1st"/>
    <property type="match status" value="1"/>
</dbReference>
<sequence>MTATPLPSLQQVTVEAARGGLRRALEKEEARVSKGWLPSHARAVALRAAPEWNGPGGITVDHQGRQVRARVVAAPTVLAVLTALGQPPAEAEHLVLLTPCSEDDLGPSLLGRLLCHEVFTVNSWELLADELGLRMLDPRLHSRDWAWLAEALHEMGGPAEWRKGTAVLKLDDAVRRVAAARFGGEAGDRIDAAALLGWTRGPHLVTRFAELDPKERQGLRAHLEAEIGAVAEVVFRILDKGQVHDALPAGLVFRELLAADRAGRDGARDARIRAEERFVGSPAPSVETLSRFAESSEAVLLRMMDGEEHGAAVHASGRAEEILAALGAENIAADSRVLSTGLQARLSALGAEISTAVRPHVPKGLAPVEEALARLREHNRFDSASAEGCDVLAAVRLVRWLATESVEPRTVLEGATAHVTGTAWVDRAASRVWAARAETPALGAAYRDVYARVRERRAAADEAFARRIAAWTEVSAHPGELLLAENLLHRVARPLAAERAPLVVLLDGMSAEVAIQLGEQIAAGGRFTEIARGEKGREGALAVLPSTTTFSRTSLFCGRLASGGQSEERAGFRALWNHASWGRRPADLLYQRDLETSAGTALPANVQQAIGDTERAVAVVLNIVDDALADGREADTATWTLDQIGKLAALLDAAARAGRPVVLTSDHGHVWDRGENQKTRKGESARYRTGAPEERELLVTGDRVLAEGGRIVVPWDERLRYTSRKEGYHGGISTAEMVIPVLVFVPDIALTPAGWAVLRPAQHAPDWWTQPLATGAGAVPAREPEGEPASAGRPSRAKAGTKRTAPVRGASLFDDAAAAGGTLGESVVGSPSFAASHGQVARGPAKEEVAAVIDTLVQAGGATPKLPVGRVAQAAGKEPYRAARFLKMVAKVLNVEMFPVLTLTDAERTAELNIGLLKEQFLAGER</sequence>
<dbReference type="RefSeq" id="WP_184578251.1">
    <property type="nucleotide sequence ID" value="NZ_JACHJT010000001.1"/>
</dbReference>
<dbReference type="AlphaFoldDB" id="A0A7W7RGS2"/>
<gene>
    <name evidence="5" type="ORF">F4561_002509</name>
</gene>